<dbReference type="GO" id="GO:0005634">
    <property type="term" value="C:nucleus"/>
    <property type="evidence" value="ECO:0007669"/>
    <property type="project" value="UniProtKB-SubCell"/>
</dbReference>
<evidence type="ECO:0000256" key="3">
    <source>
        <dbReference type="ARBA" id="ARBA00023125"/>
    </source>
</evidence>
<evidence type="ECO:0008006" key="10">
    <source>
        <dbReference type="Google" id="ProtNLM"/>
    </source>
</evidence>
<evidence type="ECO:0000259" key="6">
    <source>
        <dbReference type="PROSITE" id="PS50090"/>
    </source>
</evidence>
<keyword evidence="3" id="KW-0238">DNA-binding</keyword>
<evidence type="ECO:0000256" key="1">
    <source>
        <dbReference type="ARBA" id="ARBA00004123"/>
    </source>
</evidence>
<dbReference type="Pfam" id="PF00249">
    <property type="entry name" value="Myb_DNA-binding"/>
    <property type="match status" value="3"/>
</dbReference>
<dbReference type="GO" id="GO:0042796">
    <property type="term" value="P:snRNA transcription by RNA polymerase III"/>
    <property type="evidence" value="ECO:0007669"/>
    <property type="project" value="TreeGrafter"/>
</dbReference>
<dbReference type="STRING" id="35608.A0A2U1KAQ2"/>
<reference evidence="8 9" key="1">
    <citation type="journal article" date="2018" name="Mol. Plant">
        <title>The genome of Artemisia annua provides insight into the evolution of Asteraceae family and artemisinin biosynthesis.</title>
        <authorList>
            <person name="Shen Q."/>
            <person name="Zhang L."/>
            <person name="Liao Z."/>
            <person name="Wang S."/>
            <person name="Yan T."/>
            <person name="Shi P."/>
            <person name="Liu M."/>
            <person name="Fu X."/>
            <person name="Pan Q."/>
            <person name="Wang Y."/>
            <person name="Lv Z."/>
            <person name="Lu X."/>
            <person name="Zhang F."/>
            <person name="Jiang W."/>
            <person name="Ma Y."/>
            <person name="Chen M."/>
            <person name="Hao X."/>
            <person name="Li L."/>
            <person name="Tang Y."/>
            <person name="Lv G."/>
            <person name="Zhou Y."/>
            <person name="Sun X."/>
            <person name="Brodelius P.E."/>
            <person name="Rose J.K.C."/>
            <person name="Tang K."/>
        </authorList>
    </citation>
    <scope>NUCLEOTIDE SEQUENCE [LARGE SCALE GENOMIC DNA]</scope>
    <source>
        <strain evidence="9">cv. Huhao1</strain>
        <tissue evidence="8">Leaf</tissue>
    </source>
</reference>
<evidence type="ECO:0000256" key="2">
    <source>
        <dbReference type="ARBA" id="ARBA00023015"/>
    </source>
</evidence>
<dbReference type="PROSITE" id="PS51294">
    <property type="entry name" value="HTH_MYB"/>
    <property type="match status" value="3"/>
</dbReference>
<feature type="domain" description="Myb-like" evidence="6">
    <location>
        <begin position="96"/>
        <end position="139"/>
    </location>
</feature>
<dbReference type="GO" id="GO:0019185">
    <property type="term" value="C:snRNA-activating protein complex"/>
    <property type="evidence" value="ECO:0007669"/>
    <property type="project" value="TreeGrafter"/>
</dbReference>
<dbReference type="PROSITE" id="PS50090">
    <property type="entry name" value="MYB_LIKE"/>
    <property type="match status" value="3"/>
</dbReference>
<evidence type="ECO:0000256" key="4">
    <source>
        <dbReference type="ARBA" id="ARBA00023163"/>
    </source>
</evidence>
<dbReference type="SMART" id="SM00717">
    <property type="entry name" value="SANT"/>
    <property type="match status" value="3"/>
</dbReference>
<evidence type="ECO:0000313" key="9">
    <source>
        <dbReference type="Proteomes" id="UP000245207"/>
    </source>
</evidence>
<dbReference type="Gene3D" id="1.10.10.60">
    <property type="entry name" value="Homeodomain-like"/>
    <property type="match status" value="3"/>
</dbReference>
<accession>A0A2U1KAQ2</accession>
<comment type="subcellular location">
    <subcellularLocation>
        <location evidence="1">Nucleus</location>
    </subcellularLocation>
</comment>
<dbReference type="InterPro" id="IPR001005">
    <property type="entry name" value="SANT/Myb"/>
</dbReference>
<organism evidence="8 9">
    <name type="scientific">Artemisia annua</name>
    <name type="common">Sweet wormwood</name>
    <dbReference type="NCBI Taxonomy" id="35608"/>
    <lineage>
        <taxon>Eukaryota</taxon>
        <taxon>Viridiplantae</taxon>
        <taxon>Streptophyta</taxon>
        <taxon>Embryophyta</taxon>
        <taxon>Tracheophyta</taxon>
        <taxon>Spermatophyta</taxon>
        <taxon>Magnoliopsida</taxon>
        <taxon>eudicotyledons</taxon>
        <taxon>Gunneridae</taxon>
        <taxon>Pentapetalae</taxon>
        <taxon>asterids</taxon>
        <taxon>campanulids</taxon>
        <taxon>Asterales</taxon>
        <taxon>Asteraceae</taxon>
        <taxon>Asteroideae</taxon>
        <taxon>Anthemideae</taxon>
        <taxon>Artemisiinae</taxon>
        <taxon>Artemisia</taxon>
    </lineage>
</organism>
<dbReference type="Proteomes" id="UP000245207">
    <property type="component" value="Unassembled WGS sequence"/>
</dbReference>
<keyword evidence="2" id="KW-0805">Transcription regulation</keyword>
<feature type="domain" description="Myb-like" evidence="6">
    <location>
        <begin position="52"/>
        <end position="94"/>
    </location>
</feature>
<dbReference type="InterPro" id="IPR009057">
    <property type="entry name" value="Homeodomain-like_sf"/>
</dbReference>
<name>A0A2U1KAQ2_ARTAN</name>
<keyword evidence="5" id="KW-0539">Nucleus</keyword>
<dbReference type="CDD" id="cd00167">
    <property type="entry name" value="SANT"/>
    <property type="match status" value="3"/>
</dbReference>
<gene>
    <name evidence="8" type="ORF">CTI12_AA624860</name>
</gene>
<dbReference type="EMBL" id="PKPP01025210">
    <property type="protein sequence ID" value="PWA33310.1"/>
    <property type="molecule type" value="Genomic_DNA"/>
</dbReference>
<evidence type="ECO:0000313" key="8">
    <source>
        <dbReference type="EMBL" id="PWA33310.1"/>
    </source>
</evidence>
<dbReference type="GO" id="GO:0001006">
    <property type="term" value="F:RNA polymerase III type 3 promoter sequence-specific DNA binding"/>
    <property type="evidence" value="ECO:0007669"/>
    <property type="project" value="TreeGrafter"/>
</dbReference>
<keyword evidence="4" id="KW-0804">Transcription</keyword>
<dbReference type="SUPFAM" id="SSF46689">
    <property type="entry name" value="Homeodomain-like"/>
    <property type="match status" value="2"/>
</dbReference>
<dbReference type="PANTHER" id="PTHR46621">
    <property type="entry name" value="SNRNA-ACTIVATING PROTEIN COMPLEX SUBUNIT 4"/>
    <property type="match status" value="1"/>
</dbReference>
<evidence type="ECO:0000256" key="5">
    <source>
        <dbReference type="ARBA" id="ARBA00023242"/>
    </source>
</evidence>
<dbReference type="InterPro" id="IPR017930">
    <property type="entry name" value="Myb_dom"/>
</dbReference>
<dbReference type="AlphaFoldDB" id="A0A2U1KAQ2"/>
<comment type="caution">
    <text evidence="8">The sequence shown here is derived from an EMBL/GenBank/DDBJ whole genome shotgun (WGS) entry which is preliminary data.</text>
</comment>
<protein>
    <recommendedName>
        <fullName evidence="10">Homeodomain-like protein</fullName>
    </recommendedName>
</protein>
<dbReference type="OrthoDB" id="544267at2759"/>
<proteinExistence type="predicted"/>
<feature type="domain" description="HTH myb-type" evidence="7">
    <location>
        <begin position="44"/>
        <end position="98"/>
    </location>
</feature>
<dbReference type="GO" id="GO:0000978">
    <property type="term" value="F:RNA polymerase II cis-regulatory region sequence-specific DNA binding"/>
    <property type="evidence" value="ECO:0007669"/>
    <property type="project" value="TreeGrafter"/>
</dbReference>
<dbReference type="GO" id="GO:0042795">
    <property type="term" value="P:snRNA transcription by RNA polymerase II"/>
    <property type="evidence" value="ECO:0007669"/>
    <property type="project" value="TreeGrafter"/>
</dbReference>
<feature type="domain" description="HTH myb-type" evidence="7">
    <location>
        <begin position="100"/>
        <end position="135"/>
    </location>
</feature>
<feature type="domain" description="Myb-like" evidence="6">
    <location>
        <begin position="7"/>
        <end position="44"/>
    </location>
</feature>
<feature type="domain" description="HTH myb-type" evidence="7">
    <location>
        <begin position="1"/>
        <end position="42"/>
    </location>
</feature>
<dbReference type="PANTHER" id="PTHR46621:SF1">
    <property type="entry name" value="SNRNA-ACTIVATING PROTEIN COMPLEX SUBUNIT 4"/>
    <property type="match status" value="1"/>
</dbReference>
<evidence type="ECO:0000259" key="7">
    <source>
        <dbReference type="PROSITE" id="PS51294"/>
    </source>
</evidence>
<dbReference type="InterPro" id="IPR051575">
    <property type="entry name" value="Myb-like_DNA-bd"/>
</dbReference>
<keyword evidence="9" id="KW-1185">Reference proteome</keyword>
<sequence>MDEIELWSPEDDEMLENLEEKYGSNWSRISECIPGRSAISCALRRSFLHRLFTPEEDEMLQNLITKHGHNWSLISNSIPDRSAKTCELRFKSLNMPFTLEEDEMLQNLIDKYGDNWSLISKSTPGRSAAECELRWLYYRAYYGRPLFMPEEDETNEDTTISDHNIFIQPPSVNDINGGQRNSYIPDLTLRLALGGISDQTPSNGDMAMETGSQNSIYERNSSHEVEGVVSGHQPPSISDMVRGNMSSGGTHSYSRDHSAPSWNALYKRDSSPMMIDSDSVQQFVGSEFGRNDFSEVSSKA</sequence>